<accession>A0A9W6U6W8</accession>
<name>A0A9W6U6W8_9STRA</name>
<organism evidence="1 2">
    <name type="scientific">Phytophthora lilii</name>
    <dbReference type="NCBI Taxonomy" id="2077276"/>
    <lineage>
        <taxon>Eukaryota</taxon>
        <taxon>Sar</taxon>
        <taxon>Stramenopiles</taxon>
        <taxon>Oomycota</taxon>
        <taxon>Peronosporomycetes</taxon>
        <taxon>Peronosporales</taxon>
        <taxon>Peronosporaceae</taxon>
        <taxon>Phytophthora</taxon>
    </lineage>
</organism>
<proteinExistence type="predicted"/>
<keyword evidence="2" id="KW-1185">Reference proteome</keyword>
<gene>
    <name evidence="1" type="ORF">Plil01_001135700</name>
</gene>
<dbReference type="Proteomes" id="UP001165083">
    <property type="component" value="Unassembled WGS sequence"/>
</dbReference>
<dbReference type="OrthoDB" id="116472at2759"/>
<reference evidence="1" key="1">
    <citation type="submission" date="2023-04" db="EMBL/GenBank/DDBJ databases">
        <title>Phytophthora lilii NBRC 32176.</title>
        <authorList>
            <person name="Ichikawa N."/>
            <person name="Sato H."/>
            <person name="Tonouchi N."/>
        </authorList>
    </citation>
    <scope>NUCLEOTIDE SEQUENCE</scope>
    <source>
        <strain evidence="1">NBRC 32176</strain>
    </source>
</reference>
<protein>
    <submittedName>
        <fullName evidence="1">Unnamed protein product</fullName>
    </submittedName>
</protein>
<comment type="caution">
    <text evidence="1">The sequence shown here is derived from an EMBL/GenBank/DDBJ whole genome shotgun (WGS) entry which is preliminary data.</text>
</comment>
<evidence type="ECO:0000313" key="2">
    <source>
        <dbReference type="Proteomes" id="UP001165083"/>
    </source>
</evidence>
<dbReference type="EMBL" id="BSXW01000649">
    <property type="protein sequence ID" value="GMF27181.1"/>
    <property type="molecule type" value="Genomic_DNA"/>
</dbReference>
<evidence type="ECO:0000313" key="1">
    <source>
        <dbReference type="EMBL" id="GMF27181.1"/>
    </source>
</evidence>
<dbReference type="AlphaFoldDB" id="A0A9W6U6W8"/>
<sequence>MERIQVCRESDQGTSPAVEFKYVRLLPFGEDITSKTIWEFVELGGLVTKANTCVAKSTTDMVGLVACHLIPLRDKGSVRVNVHTVIKRFAAEAGMAALVESRSEWSIESPTTAIYRSRTEEGGWVVVHEHPMQRCGLSDNATERASQLVTAIKLRPNEPQISNSANSCSLLTSAIVDVVIPSYRDLMSSQLQSVENFW</sequence>